<dbReference type="EMBL" id="LT670817">
    <property type="protein sequence ID" value="SHH62389.1"/>
    <property type="molecule type" value="Genomic_DNA"/>
</dbReference>
<dbReference type="RefSeq" id="WP_079604066.1">
    <property type="nucleotide sequence ID" value="NZ_LT670817.1"/>
</dbReference>
<dbReference type="OrthoDB" id="8248449at2"/>
<name>A0A1M5UHE1_9BRAD</name>
<dbReference type="Proteomes" id="UP000189796">
    <property type="component" value="Chromosome I"/>
</dbReference>
<organism evidence="1 2">
    <name type="scientific">Bradyrhizobium erythrophlei</name>
    <dbReference type="NCBI Taxonomy" id="1437360"/>
    <lineage>
        <taxon>Bacteria</taxon>
        <taxon>Pseudomonadati</taxon>
        <taxon>Pseudomonadota</taxon>
        <taxon>Alphaproteobacteria</taxon>
        <taxon>Hyphomicrobiales</taxon>
        <taxon>Nitrobacteraceae</taxon>
        <taxon>Bradyrhizobium</taxon>
    </lineage>
</organism>
<accession>A0A1M5UHE1</accession>
<reference evidence="1 2" key="1">
    <citation type="submission" date="2016-11" db="EMBL/GenBank/DDBJ databases">
        <authorList>
            <person name="Jaros S."/>
            <person name="Januszkiewicz K."/>
            <person name="Wedrychowicz H."/>
        </authorList>
    </citation>
    <scope>NUCLEOTIDE SEQUENCE [LARGE SCALE GENOMIC DNA]</scope>
    <source>
        <strain evidence="1 2">GAS138</strain>
    </source>
</reference>
<gene>
    <name evidence="1" type="ORF">SAMN05443248_5446</name>
</gene>
<evidence type="ECO:0000313" key="2">
    <source>
        <dbReference type="Proteomes" id="UP000189796"/>
    </source>
</evidence>
<evidence type="ECO:0000313" key="1">
    <source>
        <dbReference type="EMBL" id="SHH62389.1"/>
    </source>
</evidence>
<sequence>MAIENLRDENLLRFYDGIREQVEADRNFRHKFMTGSSVKQNAAALREEIIKRRLHHAPIEWVEIGDGLELGLKVKK</sequence>
<dbReference type="AlphaFoldDB" id="A0A1M5UHE1"/>
<protein>
    <submittedName>
        <fullName evidence="1">Uncharacterized protein</fullName>
    </submittedName>
</protein>
<proteinExistence type="predicted"/>